<dbReference type="InterPro" id="IPR000152">
    <property type="entry name" value="EGF-type_Asp/Asn_hydroxyl_site"/>
</dbReference>
<comment type="caution">
    <text evidence="12">Lacks conserved residue(s) required for the propagation of feature annotation.</text>
</comment>
<dbReference type="PANTHER" id="PTHR46513:SF13">
    <property type="entry name" value="EGF-LIKE DOMAIN-CONTAINING PROTEIN"/>
    <property type="match status" value="1"/>
</dbReference>
<feature type="repeat" description="LDL-receptor class B" evidence="13">
    <location>
        <begin position="913"/>
        <end position="955"/>
    </location>
</feature>
<dbReference type="FunFam" id="2.10.25.10:FF:000038">
    <property type="entry name" value="Fibrillin 2"/>
    <property type="match status" value="1"/>
</dbReference>
<sequence>MQLPVGRQIIAPFFADIDTRLSGNVYYRESQDPSLRQKAADQIGKHFPDSPGFQPWSLFIATWDDVGYYSEQYDLTNTFQVVIASDETDSYVLFLYPSDGITWIQSQGKEGARRPDIPAQVGFDAGRLGYYVLPSSGEQDVRNLPSGSNVGKPGVYMFGVGRVDNVKVPNQGNAAPAPPAQVSAVRSCAEGGADQCHANARCRDFDSGFCCFCTPPYYGNGLTCLEPGSPQRVNGKVAGVVNGVSIDKANLHVYVVTVDGRAFTAISIIPRSVGIAMLTTFPIGGIMGWLFAKIDSAGARNGFMITGGTFNRTAVITYLAGGESITVNQQAFGEGPVMRMMTSVNGNIPNIAPSAEVVVKDYTEQYRRVAPGVIKSTATHSYTVDRIPYHLKIEQTITYKECDARPLSNLDSEQLSVSRIFVVFNEEEQMLRYATANKISIGSGGDPCSEASVRCDVNAKCKPEGTSYRCICNEGYRGDGSRCQDVDECALKTDNCDENARCFNTDGAFQCRCLPGYRGDGLTCASEMTCADLSCDERARCVSDPRTGAPRCQCQEGYTGDGSYCEPERLEFDCNDVDRCADDADCVFDNDTGRYGCVCREGFSGDGNDCAAVATTCRTSSDCSREADCLFDGHSGAYVCRCREGFQGDGRRCERKPCDVARNCDRNARCLYDDERRGYQCSCNPGYRGDGYRCAPAGCDLNDNCDENAQCVFDRRERRYTCVCNEGFEGDGISCTESNLPCNQVNNCDINADCLYDPHYGSYQCSCRHGYTGDGYSCRIEADCRRNPDICDRNAKCEQHGTDYVCVCNSGFRGDGRKCGSTGENPSYIMFTQGMSIMEVPFRPSSKNPGKQTILIPGQTAIGIDVDCYSRYFYWTDVSGKTVSRARLDGTDSEVLVHHLDSPEGVAIDWIGRNMFWTDSGSDTIEVASLDGTNRKVLFDKELVNPRAIVVDPMRGLIFWTDWNRKSPEIASAGMDGSNRRVIVSEGLGLPNGLTIDYRATQICWADAGTMHIECVNYDGSGRRLVYKLASYPFDIALADNVFYWTDWNMDSLPNINNVADSSPNEPLILPPGGNGKLYGIGVVPNQCPRGSNACSVNNGGCRYLCLPGLRGGRTCACPDSVPEEECNRVARF</sequence>
<evidence type="ECO:0008006" key="19">
    <source>
        <dbReference type="Google" id="ProtNLM"/>
    </source>
</evidence>
<dbReference type="PROSITE" id="PS50993">
    <property type="entry name" value="NIDOGEN_G2"/>
    <property type="match status" value="1"/>
</dbReference>
<keyword evidence="8" id="KW-0084">Basement membrane</keyword>
<keyword evidence="9" id="KW-0130">Cell adhesion</keyword>
<dbReference type="SMART" id="SM00539">
    <property type="entry name" value="NIDO"/>
    <property type="match status" value="1"/>
</dbReference>
<dbReference type="AlphaFoldDB" id="A0AAD9PBP9"/>
<comment type="caution">
    <text evidence="17">The sequence shown here is derived from an EMBL/GenBank/DDBJ whole genome shotgun (WGS) entry which is preliminary data.</text>
</comment>
<dbReference type="PROSITE" id="PS01187">
    <property type="entry name" value="EGF_CA"/>
    <property type="match status" value="1"/>
</dbReference>
<protein>
    <recommendedName>
        <fullName evidence="19">Nidogen-1</fullName>
    </recommendedName>
</protein>
<evidence type="ECO:0000256" key="5">
    <source>
        <dbReference type="ARBA" id="ARBA00022729"/>
    </source>
</evidence>
<dbReference type="GO" id="GO:0007160">
    <property type="term" value="P:cell-matrix adhesion"/>
    <property type="evidence" value="ECO:0007669"/>
    <property type="project" value="InterPro"/>
</dbReference>
<dbReference type="InterPro" id="IPR003886">
    <property type="entry name" value="NIDO_dom"/>
</dbReference>
<dbReference type="Gene3D" id="2.120.10.30">
    <property type="entry name" value="TolB, C-terminal domain"/>
    <property type="match status" value="1"/>
</dbReference>
<dbReference type="PANTHER" id="PTHR46513">
    <property type="entry name" value="VITELLOGENIN RECEPTOR-LIKE PROTEIN-RELATED-RELATED"/>
    <property type="match status" value="1"/>
</dbReference>
<dbReference type="GO" id="GO:0060070">
    <property type="term" value="P:canonical Wnt signaling pathway"/>
    <property type="evidence" value="ECO:0007669"/>
    <property type="project" value="TreeGrafter"/>
</dbReference>
<dbReference type="FunFam" id="2.120.10.30:FF:000241">
    <property type="entry name" value="Low-density lipoprotein receptor-related protein 6"/>
    <property type="match status" value="1"/>
</dbReference>
<evidence type="ECO:0000256" key="1">
    <source>
        <dbReference type="ARBA" id="ARBA00004302"/>
    </source>
</evidence>
<feature type="disulfide bond" evidence="12">
    <location>
        <begin position="535"/>
        <end position="552"/>
    </location>
</feature>
<name>A0AAD9PBP9_RIDPI</name>
<dbReference type="PROSITE" id="PS51120">
    <property type="entry name" value="LDLRB"/>
    <property type="match status" value="3"/>
</dbReference>
<evidence type="ECO:0000313" key="17">
    <source>
        <dbReference type="EMBL" id="KAK2191840.1"/>
    </source>
</evidence>
<evidence type="ECO:0000256" key="6">
    <source>
        <dbReference type="ARBA" id="ARBA00022737"/>
    </source>
</evidence>
<accession>A0AAD9PBP9</accession>
<dbReference type="CDD" id="cd00054">
    <property type="entry name" value="EGF_CA"/>
    <property type="match status" value="1"/>
</dbReference>
<dbReference type="Pfam" id="PF00008">
    <property type="entry name" value="EGF"/>
    <property type="match status" value="1"/>
</dbReference>
<evidence type="ECO:0000256" key="3">
    <source>
        <dbReference type="ARBA" id="ARBA00022530"/>
    </source>
</evidence>
<dbReference type="PROSITE" id="PS50026">
    <property type="entry name" value="EGF_3"/>
    <property type="match status" value="7"/>
</dbReference>
<feature type="domain" description="NIDO" evidence="16">
    <location>
        <begin position="12"/>
        <end position="163"/>
    </location>
</feature>
<comment type="subcellular location">
    <subcellularLocation>
        <location evidence="1">Secreted</location>
        <location evidence="1">Extracellular space</location>
        <location evidence="1">Extracellular matrix</location>
        <location evidence="1">Basement membrane</location>
    </subcellularLocation>
</comment>
<dbReference type="Pfam" id="PF12947">
    <property type="entry name" value="EGF_3"/>
    <property type="match status" value="3"/>
</dbReference>
<feature type="domain" description="EGF-like" evidence="14">
    <location>
        <begin position="780"/>
        <end position="820"/>
    </location>
</feature>
<feature type="disulfide bond" evidence="12">
    <location>
        <begin position="580"/>
        <end position="597"/>
    </location>
</feature>
<keyword evidence="7" id="KW-0106">Calcium</keyword>
<dbReference type="InterPro" id="IPR001881">
    <property type="entry name" value="EGF-like_Ca-bd_dom"/>
</dbReference>
<dbReference type="GO" id="GO:0005509">
    <property type="term" value="F:calcium ion binding"/>
    <property type="evidence" value="ECO:0007669"/>
    <property type="project" value="InterPro"/>
</dbReference>
<feature type="domain" description="EGF-like" evidence="14">
    <location>
        <begin position="654"/>
        <end position="695"/>
    </location>
</feature>
<feature type="domain" description="Nidogen G2 beta-barrel" evidence="15">
    <location>
        <begin position="229"/>
        <end position="449"/>
    </location>
</feature>
<keyword evidence="6" id="KW-0677">Repeat</keyword>
<dbReference type="InterPro" id="IPR009017">
    <property type="entry name" value="GFP"/>
</dbReference>
<evidence type="ECO:0000256" key="8">
    <source>
        <dbReference type="ARBA" id="ARBA00022869"/>
    </source>
</evidence>
<evidence type="ECO:0000256" key="7">
    <source>
        <dbReference type="ARBA" id="ARBA00022837"/>
    </source>
</evidence>
<keyword evidence="18" id="KW-1185">Reference proteome</keyword>
<dbReference type="SUPFAM" id="SSF63825">
    <property type="entry name" value="YWTD domain"/>
    <property type="match status" value="1"/>
</dbReference>
<dbReference type="InterPro" id="IPR009030">
    <property type="entry name" value="Growth_fac_rcpt_cys_sf"/>
</dbReference>
<dbReference type="SUPFAM" id="SSF54511">
    <property type="entry name" value="GFP-like"/>
    <property type="match status" value="1"/>
</dbReference>
<feature type="domain" description="EGF-like" evidence="14">
    <location>
        <begin position="738"/>
        <end position="779"/>
    </location>
</feature>
<feature type="disulfide bond" evidence="12">
    <location>
        <begin position="664"/>
        <end position="681"/>
    </location>
</feature>
<dbReference type="Pfam" id="PF07474">
    <property type="entry name" value="G2F"/>
    <property type="match status" value="1"/>
</dbReference>
<reference evidence="17" key="1">
    <citation type="journal article" date="2023" name="Mol. Biol. Evol.">
        <title>Third-Generation Sequencing Reveals the Adaptive Role of the Epigenome in Three Deep-Sea Polychaetes.</title>
        <authorList>
            <person name="Perez M."/>
            <person name="Aroh O."/>
            <person name="Sun Y."/>
            <person name="Lan Y."/>
            <person name="Juniper S.K."/>
            <person name="Young C.R."/>
            <person name="Angers B."/>
            <person name="Qian P.Y."/>
        </authorList>
    </citation>
    <scope>NUCLEOTIDE SEQUENCE</scope>
    <source>
        <strain evidence="17">R07B-5</strain>
    </source>
</reference>
<dbReference type="InterPro" id="IPR018097">
    <property type="entry name" value="EGF_Ca-bd_CS"/>
</dbReference>
<evidence type="ECO:0000259" key="16">
    <source>
        <dbReference type="PROSITE" id="PS51220"/>
    </source>
</evidence>
<dbReference type="SMART" id="SM00682">
    <property type="entry name" value="G2F"/>
    <property type="match status" value="1"/>
</dbReference>
<dbReference type="PROSITE" id="PS01186">
    <property type="entry name" value="EGF_2"/>
    <property type="match status" value="9"/>
</dbReference>
<dbReference type="Gene3D" id="2.40.155.10">
    <property type="entry name" value="Green fluorescent protein"/>
    <property type="match status" value="1"/>
</dbReference>
<feature type="domain" description="EGF-like" evidence="14">
    <location>
        <begin position="526"/>
        <end position="566"/>
    </location>
</feature>
<dbReference type="EMBL" id="JAODUO010000044">
    <property type="protein sequence ID" value="KAK2191840.1"/>
    <property type="molecule type" value="Genomic_DNA"/>
</dbReference>
<evidence type="ECO:0000313" key="18">
    <source>
        <dbReference type="Proteomes" id="UP001209878"/>
    </source>
</evidence>
<feature type="domain" description="EGF-like" evidence="14">
    <location>
        <begin position="570"/>
        <end position="611"/>
    </location>
</feature>
<dbReference type="GO" id="GO:0017147">
    <property type="term" value="F:Wnt-protein binding"/>
    <property type="evidence" value="ECO:0007669"/>
    <property type="project" value="TreeGrafter"/>
</dbReference>
<dbReference type="SUPFAM" id="SSF57184">
    <property type="entry name" value="Growth factor receptor domain"/>
    <property type="match status" value="2"/>
</dbReference>
<dbReference type="SMART" id="SM00135">
    <property type="entry name" value="LY"/>
    <property type="match status" value="4"/>
</dbReference>
<evidence type="ECO:0000259" key="14">
    <source>
        <dbReference type="PROSITE" id="PS50026"/>
    </source>
</evidence>
<keyword evidence="5" id="KW-0732">Signal</keyword>
<dbReference type="SMART" id="SM00179">
    <property type="entry name" value="EGF_CA"/>
    <property type="match status" value="5"/>
</dbReference>
<dbReference type="CDD" id="cd00255">
    <property type="entry name" value="nidG2"/>
    <property type="match status" value="1"/>
</dbReference>
<dbReference type="Gene3D" id="2.10.25.10">
    <property type="entry name" value="Laminin"/>
    <property type="match status" value="10"/>
</dbReference>
<gene>
    <name evidence="17" type="ORF">NP493_44g08016</name>
</gene>
<evidence type="ECO:0000256" key="13">
    <source>
        <dbReference type="PROSITE-ProRule" id="PRU00461"/>
    </source>
</evidence>
<feature type="repeat" description="LDL-receptor class B" evidence="13">
    <location>
        <begin position="871"/>
        <end position="912"/>
    </location>
</feature>
<dbReference type="GO" id="GO:0042813">
    <property type="term" value="F:Wnt receptor activity"/>
    <property type="evidence" value="ECO:0007669"/>
    <property type="project" value="TreeGrafter"/>
</dbReference>
<keyword evidence="2" id="KW-0964">Secreted</keyword>
<evidence type="ECO:0000256" key="10">
    <source>
        <dbReference type="ARBA" id="ARBA00023157"/>
    </source>
</evidence>
<evidence type="ECO:0000256" key="4">
    <source>
        <dbReference type="ARBA" id="ARBA00022536"/>
    </source>
</evidence>
<evidence type="ECO:0000256" key="9">
    <source>
        <dbReference type="ARBA" id="ARBA00022889"/>
    </source>
</evidence>
<dbReference type="PROSITE" id="PS00010">
    <property type="entry name" value="ASX_HYDROXYL"/>
    <property type="match status" value="1"/>
</dbReference>
<feature type="domain" description="EGF-like" evidence="14">
    <location>
        <begin position="444"/>
        <end position="484"/>
    </location>
</feature>
<dbReference type="InterPro" id="IPR024731">
    <property type="entry name" value="NELL2-like_EGF"/>
</dbReference>
<keyword evidence="10 12" id="KW-1015">Disulfide bond</keyword>
<dbReference type="InterPro" id="IPR011042">
    <property type="entry name" value="6-blade_b-propeller_TolB-like"/>
</dbReference>
<dbReference type="InterPro" id="IPR049883">
    <property type="entry name" value="NOTCH1_EGF-like"/>
</dbReference>
<evidence type="ECO:0000259" key="15">
    <source>
        <dbReference type="PROSITE" id="PS50993"/>
    </source>
</evidence>
<dbReference type="Pfam" id="PF00058">
    <property type="entry name" value="Ldl_recept_b"/>
    <property type="match status" value="3"/>
</dbReference>
<organism evidence="17 18">
    <name type="scientific">Ridgeia piscesae</name>
    <name type="common">Tubeworm</name>
    <dbReference type="NCBI Taxonomy" id="27915"/>
    <lineage>
        <taxon>Eukaryota</taxon>
        <taxon>Metazoa</taxon>
        <taxon>Spiralia</taxon>
        <taxon>Lophotrochozoa</taxon>
        <taxon>Annelida</taxon>
        <taxon>Polychaeta</taxon>
        <taxon>Sedentaria</taxon>
        <taxon>Canalipalpata</taxon>
        <taxon>Sabellida</taxon>
        <taxon>Siboglinidae</taxon>
        <taxon>Ridgeia</taxon>
    </lineage>
</organism>
<dbReference type="Pfam" id="PF07645">
    <property type="entry name" value="EGF_CA"/>
    <property type="match status" value="1"/>
</dbReference>
<dbReference type="InterPro" id="IPR006605">
    <property type="entry name" value="G2_nidogen/fibulin_G2F"/>
</dbReference>
<dbReference type="GO" id="GO:0005604">
    <property type="term" value="C:basement membrane"/>
    <property type="evidence" value="ECO:0007669"/>
    <property type="project" value="UniProtKB-SubCell"/>
</dbReference>
<dbReference type="PROSITE" id="PS51220">
    <property type="entry name" value="NIDO"/>
    <property type="match status" value="1"/>
</dbReference>
<evidence type="ECO:0000256" key="12">
    <source>
        <dbReference type="PROSITE-ProRule" id="PRU00076"/>
    </source>
</evidence>
<dbReference type="Proteomes" id="UP001209878">
    <property type="component" value="Unassembled WGS sequence"/>
</dbReference>
<feature type="disulfide bond" evidence="12">
    <location>
        <begin position="748"/>
        <end position="765"/>
    </location>
</feature>
<dbReference type="CDD" id="cd00053">
    <property type="entry name" value="EGF"/>
    <property type="match status" value="1"/>
</dbReference>
<evidence type="ECO:0000256" key="2">
    <source>
        <dbReference type="ARBA" id="ARBA00022525"/>
    </source>
</evidence>
<dbReference type="SMART" id="SM00181">
    <property type="entry name" value="EGF"/>
    <property type="match status" value="11"/>
</dbReference>
<feature type="repeat" description="LDL-receptor class B" evidence="13">
    <location>
        <begin position="956"/>
        <end position="1000"/>
    </location>
</feature>
<dbReference type="InterPro" id="IPR000742">
    <property type="entry name" value="EGF"/>
</dbReference>
<proteinExistence type="predicted"/>
<evidence type="ECO:0000256" key="11">
    <source>
        <dbReference type="ARBA" id="ARBA00023180"/>
    </source>
</evidence>
<dbReference type="InterPro" id="IPR000033">
    <property type="entry name" value="LDLR_classB_rpt"/>
</dbReference>
<dbReference type="GO" id="GO:0005886">
    <property type="term" value="C:plasma membrane"/>
    <property type="evidence" value="ECO:0007669"/>
    <property type="project" value="TreeGrafter"/>
</dbReference>
<keyword evidence="3" id="KW-0272">Extracellular matrix</keyword>
<keyword evidence="11" id="KW-0325">Glycoprotein</keyword>
<dbReference type="Pfam" id="PF06119">
    <property type="entry name" value="NIDO"/>
    <property type="match status" value="1"/>
</dbReference>
<feature type="domain" description="EGF-like" evidence="14">
    <location>
        <begin position="485"/>
        <end position="525"/>
    </location>
</feature>
<dbReference type="InterPro" id="IPR050778">
    <property type="entry name" value="Cueball_EGF_LRP_Nidogen"/>
</dbReference>
<keyword evidence="4 12" id="KW-0245">EGF-like domain</keyword>